<comment type="caution">
    <text evidence="1">The sequence shown here is derived from an EMBL/GenBank/DDBJ whole genome shotgun (WGS) entry which is preliminary data.</text>
</comment>
<proteinExistence type="predicted"/>
<sequence>MARSSKMPVQRIGHSIRLRREYVDEYIKIHSEVWPGVLKRIAGSNIHDYSIFYDKQSSILFATFKYTGTDFDADMKAMAEDEETQRWWKVTDKMQESLNEGATSSVDGGWWRALDEVFHVE</sequence>
<dbReference type="Pfam" id="PF05336">
    <property type="entry name" value="rhaM"/>
    <property type="match status" value="1"/>
</dbReference>
<gene>
    <name evidence="1" type="ORF">D6D19_04237</name>
</gene>
<accession>A0A4S9A7U8</accession>
<evidence type="ECO:0000313" key="1">
    <source>
        <dbReference type="EMBL" id="THW75189.1"/>
    </source>
</evidence>
<organism evidence="1 2">
    <name type="scientific">Aureobasidium pullulans</name>
    <name type="common">Black yeast</name>
    <name type="synonym">Pullularia pullulans</name>
    <dbReference type="NCBI Taxonomy" id="5580"/>
    <lineage>
        <taxon>Eukaryota</taxon>
        <taxon>Fungi</taxon>
        <taxon>Dikarya</taxon>
        <taxon>Ascomycota</taxon>
        <taxon>Pezizomycotina</taxon>
        <taxon>Dothideomycetes</taxon>
        <taxon>Dothideomycetidae</taxon>
        <taxon>Dothideales</taxon>
        <taxon>Saccotheciaceae</taxon>
        <taxon>Aureobasidium</taxon>
    </lineage>
</organism>
<dbReference type="Proteomes" id="UP000308802">
    <property type="component" value="Unassembled WGS sequence"/>
</dbReference>
<dbReference type="AlphaFoldDB" id="A0A4S9A7U8"/>
<evidence type="ECO:0000313" key="2">
    <source>
        <dbReference type="Proteomes" id="UP000308802"/>
    </source>
</evidence>
<name>A0A4S9A7U8_AURPU</name>
<reference evidence="1 2" key="1">
    <citation type="submission" date="2018-10" db="EMBL/GenBank/DDBJ databases">
        <title>Fifty Aureobasidium pullulans genomes reveal a recombining polyextremotolerant generalist.</title>
        <authorList>
            <person name="Gostincar C."/>
            <person name="Turk M."/>
            <person name="Zajc J."/>
            <person name="Gunde-Cimerman N."/>
        </authorList>
    </citation>
    <scope>NUCLEOTIDE SEQUENCE [LARGE SCALE GENOMIC DNA]</scope>
    <source>
        <strain evidence="1 2">EXF-10659</strain>
    </source>
</reference>
<dbReference type="Gene3D" id="3.30.70.100">
    <property type="match status" value="1"/>
</dbReference>
<dbReference type="InterPro" id="IPR008000">
    <property type="entry name" value="Rham/fucose_mutarotase"/>
</dbReference>
<dbReference type="SUPFAM" id="SSF54909">
    <property type="entry name" value="Dimeric alpha+beta barrel"/>
    <property type="match status" value="1"/>
</dbReference>
<dbReference type="InterPro" id="IPR011008">
    <property type="entry name" value="Dimeric_a/b-barrel"/>
</dbReference>
<protein>
    <submittedName>
        <fullName evidence="1">Rhamnose mutarotase</fullName>
    </submittedName>
</protein>
<dbReference type="PANTHER" id="PTHR34389:SF2">
    <property type="entry name" value="L-RHAMNOSE MUTAROTASE"/>
    <property type="match status" value="1"/>
</dbReference>
<dbReference type="PANTHER" id="PTHR34389">
    <property type="entry name" value="L-RHAMNOSE MUTAROTASE"/>
    <property type="match status" value="1"/>
</dbReference>
<dbReference type="GO" id="GO:0016857">
    <property type="term" value="F:racemase and epimerase activity, acting on carbohydrates and derivatives"/>
    <property type="evidence" value="ECO:0007669"/>
    <property type="project" value="InterPro"/>
</dbReference>
<dbReference type="EMBL" id="QZAO01000104">
    <property type="protein sequence ID" value="THW75189.1"/>
    <property type="molecule type" value="Genomic_DNA"/>
</dbReference>